<name>A0A2S8GF84_9BACT</name>
<comment type="caution">
    <text evidence="2">The sequence shown here is derived from an EMBL/GenBank/DDBJ whole genome shotgun (WGS) entry which is preliminary data.</text>
</comment>
<evidence type="ECO:0000313" key="3">
    <source>
        <dbReference type="Proteomes" id="UP000237819"/>
    </source>
</evidence>
<evidence type="ECO:0000313" key="2">
    <source>
        <dbReference type="EMBL" id="PQO43099.1"/>
    </source>
</evidence>
<gene>
    <name evidence="2" type="ORF">C5Y93_25650</name>
</gene>
<sequence>MNDSQPISDLEKEIQRHRRVQILSVAIGNGATLLMLIGLMLQWTVLAIGGAATIAICFVSILWRGWKSAAAAKALDKSRQEKTPA</sequence>
<keyword evidence="1" id="KW-0472">Membrane</keyword>
<proteinExistence type="predicted"/>
<dbReference type="Proteomes" id="UP000237819">
    <property type="component" value="Unassembled WGS sequence"/>
</dbReference>
<keyword evidence="1" id="KW-1133">Transmembrane helix</keyword>
<dbReference type="AlphaFoldDB" id="A0A2S8GF84"/>
<protein>
    <submittedName>
        <fullName evidence="2">Uncharacterized protein</fullName>
    </submittedName>
</protein>
<feature type="transmembrane region" description="Helical" evidence="1">
    <location>
        <begin position="45"/>
        <end position="63"/>
    </location>
</feature>
<dbReference type="RefSeq" id="WP_105338311.1">
    <property type="nucleotide sequence ID" value="NZ_PUHZ01000024.1"/>
</dbReference>
<dbReference type="OrthoDB" id="284095at2"/>
<dbReference type="EMBL" id="PUHZ01000024">
    <property type="protein sequence ID" value="PQO43099.1"/>
    <property type="molecule type" value="Genomic_DNA"/>
</dbReference>
<keyword evidence="1" id="KW-0812">Transmembrane</keyword>
<feature type="transmembrane region" description="Helical" evidence="1">
    <location>
        <begin position="20"/>
        <end position="39"/>
    </location>
</feature>
<evidence type="ECO:0000256" key="1">
    <source>
        <dbReference type="SAM" id="Phobius"/>
    </source>
</evidence>
<reference evidence="2 3" key="1">
    <citation type="submission" date="2018-02" db="EMBL/GenBank/DDBJ databases">
        <title>Comparative genomes isolates from brazilian mangrove.</title>
        <authorList>
            <person name="Araujo J.E."/>
            <person name="Taketani R.G."/>
            <person name="Silva M.C.P."/>
            <person name="Loureco M.V."/>
            <person name="Andreote F.D."/>
        </authorList>
    </citation>
    <scope>NUCLEOTIDE SEQUENCE [LARGE SCALE GENOMIC DNA]</scope>
    <source>
        <strain evidence="2 3">Nap-Phe MGV</strain>
    </source>
</reference>
<accession>A0A2S8GF84</accession>
<organism evidence="2 3">
    <name type="scientific">Blastopirellula marina</name>
    <dbReference type="NCBI Taxonomy" id="124"/>
    <lineage>
        <taxon>Bacteria</taxon>
        <taxon>Pseudomonadati</taxon>
        <taxon>Planctomycetota</taxon>
        <taxon>Planctomycetia</taxon>
        <taxon>Pirellulales</taxon>
        <taxon>Pirellulaceae</taxon>
        <taxon>Blastopirellula</taxon>
    </lineage>
</organism>